<protein>
    <submittedName>
        <fullName evidence="14">Uncharacterized protein</fullName>
    </submittedName>
</protein>
<sequence length="1473" mass="159635">MLDLIADDAEPQEEEEVIEEPPTPMADDDSDDWGTTWRPKKRKPVQRKRKLPPIRDWTKEATSDERPDIDIPDQVTLERRENRSPVVVPSVALGDAASAYHILRAFSWQLRLSPMPFEEFCMAVFSPQPTPMADELYICILRALAEDETKAERAERTLDLALLDAVTWPDGDAGPADLRNMLQATPHTRPAEVEYNSLPAETKAAILVRLTGDLLEVRTIRAEIDRRETSGQWVGGRGGQGGAWAMRSLEERARRAEAGSDQEAADAAEVGEDGDGNTDNCVLCGLGGSLLCCDGCPAAYHMRCIGESAKSIPDGEWLCAECSLGGRGESAGLRVAVAGYNAHKQMHYLSHGTLIHSARARCCHGGQDAVEEDPVPVTRYVGQAAVERAKELKRVKGEEAPHSTSTEWLADPPVPPAGSCLAAEIYLNRYRNGWSAAGVAMKNWVEEAVRRRGKGTPGRFGTLSAPELPVPVPISRFQWPLSAGKGSNQKVLEKCGACFHCLNPAKHKPCLRPISRLDGSASEAAETASKLVTLVNYALKVEREVWALAEGPWADEEGMTFRRTWVQRVRSATHVEVVAACLLQLEAAMRPLILIEAWAPERRLGSRRGPVGLPGGKTPGGSRSASQNPSRQDLTLSTPANAAQQAKAGETPGETTAARRLRERSKGISYNEDSLVLDVDDEEAEEGLAADAYDTADLAPPSGARDHFVRDNEGVKAHSDWVINKRSRWLRFGRHAHLPQDVARRAAKQGGLKRIAGVRYGSKHPVLTPRLAWRGSMQAALTASQLALQLRSLDAHVQWEGLKRPPADSDNAMVNAELLQKRPAAGGGFEYLLQMNTDGGDEEKDAGASKPKGKKSKAKASKAATPAPSAAPAVPDATGSPGGSGQTNAASWVHESRLPLWLVRAFEERARRELAARAANAAREALKLSDTRGGKDAAKRAAKAAAAAAADACGVCGVLYDDDDEVDFWIGCDTCNRWYHGNCVSVTKEEADGNDEWECPECIAFINQKQQRAAHKARQKRHASAAKGEGLAEAKRKQAAKGRKQGKAKKKAPVEEDDAPQLYCICQRPDDGTASGFVQCEECEEWYHPECVGVTLEEVQAMEGGYICDLCARSRKRSAAAKSRRAEAVDAAESAGEGEVGGNKRKRNLEDAEDAEAAEDEAKRAKQASAGLLGTPGISSPAGEAPKDWRAAALRVLGIVMSMPLAAPFCMAITDEDVPGYTTIIKRPMDFARVRAKLEKGDYHHAAEVFAAVKLIWKNCNTFNAAESDIVRQAAQVERVFRANWQKQALPRSLPKGLVAEAEADEVVKAVLRLKSAWPFSAPVDEALVPGYHSIITQPMDLLTMSQRLQAGEYTTLGAILADAQLVWANCRLFNAGGSDICALCDETQAAFGQRAPVDEALVPGYRSIITQPMDLLTISQRLQAGEYTTLGAILADVQLVWSNCHAFNAEGSDICRLAADHSRRYGRDSGDS</sequence>
<dbReference type="PANTHER" id="PTHR45915">
    <property type="entry name" value="TRANSCRIPTION INTERMEDIARY FACTOR"/>
    <property type="match status" value="1"/>
</dbReference>
<evidence type="ECO:0000256" key="5">
    <source>
        <dbReference type="ARBA" id="ARBA00023054"/>
    </source>
</evidence>
<feature type="compositionally biased region" description="Acidic residues" evidence="10">
    <location>
        <begin position="263"/>
        <end position="272"/>
    </location>
</feature>
<feature type="domain" description="Bromo" evidence="11">
    <location>
        <begin position="1312"/>
        <end position="1382"/>
    </location>
</feature>
<dbReference type="InterPro" id="IPR001487">
    <property type="entry name" value="Bromodomain"/>
</dbReference>
<dbReference type="GO" id="GO:0005634">
    <property type="term" value="C:nucleus"/>
    <property type="evidence" value="ECO:0007669"/>
    <property type="project" value="UniProtKB-SubCell"/>
</dbReference>
<dbReference type="InterPro" id="IPR001965">
    <property type="entry name" value="Znf_PHD"/>
</dbReference>
<dbReference type="CDD" id="cd15532">
    <property type="entry name" value="PHD2_CHD_II"/>
    <property type="match status" value="1"/>
</dbReference>
<comment type="subcellular location">
    <subcellularLocation>
        <location evidence="1">Nucleus</location>
    </subcellularLocation>
</comment>
<feature type="domain" description="Bromo" evidence="11">
    <location>
        <begin position="1201"/>
        <end position="1271"/>
    </location>
</feature>
<dbReference type="SMART" id="SM00249">
    <property type="entry name" value="PHD"/>
    <property type="match status" value="3"/>
</dbReference>
<feature type="compositionally biased region" description="Basic and acidic residues" evidence="10">
    <location>
        <begin position="56"/>
        <end position="69"/>
    </location>
</feature>
<evidence type="ECO:0000256" key="10">
    <source>
        <dbReference type="SAM" id="MobiDB-lite"/>
    </source>
</evidence>
<dbReference type="CDD" id="cd04369">
    <property type="entry name" value="Bromodomain"/>
    <property type="match status" value="2"/>
</dbReference>
<dbReference type="InterPro" id="IPR018501">
    <property type="entry name" value="DDT_dom"/>
</dbReference>
<dbReference type="Gene3D" id="3.30.40.10">
    <property type="entry name" value="Zinc/RING finger domain, C3HC4 (zinc finger)"/>
    <property type="match status" value="3"/>
</dbReference>
<keyword evidence="2" id="KW-0479">Metal-binding</keyword>
<dbReference type="GO" id="GO:0008270">
    <property type="term" value="F:zinc ion binding"/>
    <property type="evidence" value="ECO:0007669"/>
    <property type="project" value="UniProtKB-KW"/>
</dbReference>
<dbReference type="Pfam" id="PF02791">
    <property type="entry name" value="DDT"/>
    <property type="match status" value="1"/>
</dbReference>
<feature type="compositionally biased region" description="Acidic residues" evidence="10">
    <location>
        <begin position="1"/>
        <end position="19"/>
    </location>
</feature>
<evidence type="ECO:0000259" key="12">
    <source>
        <dbReference type="PROSITE" id="PS50016"/>
    </source>
</evidence>
<evidence type="ECO:0000256" key="1">
    <source>
        <dbReference type="ARBA" id="ARBA00004123"/>
    </source>
</evidence>
<evidence type="ECO:0000256" key="6">
    <source>
        <dbReference type="ARBA" id="ARBA00023117"/>
    </source>
</evidence>
<feature type="region of interest" description="Disordered" evidence="10">
    <location>
        <begin position="1"/>
        <end position="69"/>
    </location>
</feature>
<evidence type="ECO:0000259" key="11">
    <source>
        <dbReference type="PROSITE" id="PS50014"/>
    </source>
</evidence>
<feature type="domain" description="DDT" evidence="13">
    <location>
        <begin position="90"/>
        <end position="150"/>
    </location>
</feature>
<keyword evidence="6 8" id="KW-0103">Bromodomain</keyword>
<feature type="domain" description="PHD-type" evidence="12">
    <location>
        <begin position="950"/>
        <end position="1005"/>
    </location>
</feature>
<feature type="compositionally biased region" description="Polar residues" evidence="10">
    <location>
        <begin position="621"/>
        <end position="644"/>
    </location>
</feature>
<gene>
    <name evidence="14" type="ORF">WJX72_010117</name>
</gene>
<feature type="region of interest" description="Disordered" evidence="10">
    <location>
        <begin position="605"/>
        <end position="664"/>
    </location>
</feature>
<dbReference type="InterPro" id="IPR011011">
    <property type="entry name" value="Znf_FYVE_PHD"/>
</dbReference>
<evidence type="ECO:0000313" key="14">
    <source>
        <dbReference type="EMBL" id="KAK9815815.1"/>
    </source>
</evidence>
<feature type="region of interest" description="Disordered" evidence="10">
    <location>
        <begin position="1126"/>
        <end position="1184"/>
    </location>
</feature>
<feature type="region of interest" description="Disordered" evidence="10">
    <location>
        <begin position="253"/>
        <end position="272"/>
    </location>
</feature>
<evidence type="ECO:0000256" key="2">
    <source>
        <dbReference type="ARBA" id="ARBA00022723"/>
    </source>
</evidence>
<dbReference type="PROSITE" id="PS01359">
    <property type="entry name" value="ZF_PHD_1"/>
    <property type="match status" value="3"/>
</dbReference>
<evidence type="ECO:0000256" key="8">
    <source>
        <dbReference type="PROSITE-ProRule" id="PRU00035"/>
    </source>
</evidence>
<keyword evidence="5" id="KW-0175">Coiled coil</keyword>
<name>A0AAW1Q1M2_9CHLO</name>
<evidence type="ECO:0000256" key="3">
    <source>
        <dbReference type="ARBA" id="ARBA00022771"/>
    </source>
</evidence>
<dbReference type="InterPro" id="IPR036427">
    <property type="entry name" value="Bromodomain-like_sf"/>
</dbReference>
<comment type="caution">
    <text evidence="14">The sequence shown here is derived from an EMBL/GenBank/DDBJ whole genome shotgun (WGS) entry which is preliminary data.</text>
</comment>
<dbReference type="PROSITE" id="PS50827">
    <property type="entry name" value="DDT"/>
    <property type="match status" value="1"/>
</dbReference>
<keyword evidence="4" id="KW-0862">Zinc</keyword>
<dbReference type="PRINTS" id="PR00503">
    <property type="entry name" value="BROMODOMAIN"/>
</dbReference>
<feature type="compositionally biased region" description="Low complexity" evidence="10">
    <location>
        <begin position="861"/>
        <end position="878"/>
    </location>
</feature>
<keyword evidence="3 9" id="KW-0863">Zinc-finger</keyword>
<dbReference type="Proteomes" id="UP001489004">
    <property type="component" value="Unassembled WGS sequence"/>
</dbReference>
<dbReference type="PANTHER" id="PTHR45915:SF2">
    <property type="entry name" value="TOUTATIS, ISOFORM E"/>
    <property type="match status" value="1"/>
</dbReference>
<dbReference type="EMBL" id="JALJOR010000006">
    <property type="protein sequence ID" value="KAK9815815.1"/>
    <property type="molecule type" value="Genomic_DNA"/>
</dbReference>
<evidence type="ECO:0000313" key="15">
    <source>
        <dbReference type="Proteomes" id="UP001489004"/>
    </source>
</evidence>
<reference evidence="14 15" key="1">
    <citation type="journal article" date="2024" name="Nat. Commun.">
        <title>Phylogenomics reveals the evolutionary origins of lichenization in chlorophyte algae.</title>
        <authorList>
            <person name="Puginier C."/>
            <person name="Libourel C."/>
            <person name="Otte J."/>
            <person name="Skaloud P."/>
            <person name="Haon M."/>
            <person name="Grisel S."/>
            <person name="Petersen M."/>
            <person name="Berrin J.G."/>
            <person name="Delaux P.M."/>
            <person name="Dal Grande F."/>
            <person name="Keller J."/>
        </authorList>
    </citation>
    <scope>NUCLEOTIDE SEQUENCE [LARGE SCALE GENOMIC DNA]</scope>
    <source>
        <strain evidence="14 15">SAG 2043</strain>
    </source>
</reference>
<organism evidence="14 15">
    <name type="scientific">[Myrmecia] bisecta</name>
    <dbReference type="NCBI Taxonomy" id="41462"/>
    <lineage>
        <taxon>Eukaryota</taxon>
        <taxon>Viridiplantae</taxon>
        <taxon>Chlorophyta</taxon>
        <taxon>core chlorophytes</taxon>
        <taxon>Trebouxiophyceae</taxon>
        <taxon>Trebouxiales</taxon>
        <taxon>Trebouxiaceae</taxon>
        <taxon>Myrmecia</taxon>
    </lineage>
</organism>
<feature type="domain" description="PHD-type" evidence="12">
    <location>
        <begin position="1061"/>
        <end position="1114"/>
    </location>
</feature>
<evidence type="ECO:0000256" key="7">
    <source>
        <dbReference type="ARBA" id="ARBA00023242"/>
    </source>
</evidence>
<dbReference type="GO" id="GO:0000785">
    <property type="term" value="C:chromatin"/>
    <property type="evidence" value="ECO:0007669"/>
    <property type="project" value="TreeGrafter"/>
</dbReference>
<feature type="domain" description="PHD-type" evidence="12">
    <location>
        <begin position="278"/>
        <end position="325"/>
    </location>
</feature>
<feature type="compositionally biased region" description="Basic residues" evidence="10">
    <location>
        <begin position="1014"/>
        <end position="1024"/>
    </location>
</feature>
<keyword evidence="15" id="KW-1185">Reference proteome</keyword>
<evidence type="ECO:0000256" key="9">
    <source>
        <dbReference type="PROSITE-ProRule" id="PRU00146"/>
    </source>
</evidence>
<dbReference type="InterPro" id="IPR019786">
    <property type="entry name" value="Zinc_finger_PHD-type_CS"/>
</dbReference>
<dbReference type="SUPFAM" id="SSF57903">
    <property type="entry name" value="FYVE/PHD zinc finger"/>
    <property type="match status" value="3"/>
</dbReference>
<dbReference type="InterPro" id="IPR018359">
    <property type="entry name" value="Bromodomain_CS"/>
</dbReference>
<feature type="region of interest" description="Disordered" evidence="10">
    <location>
        <begin position="832"/>
        <end position="891"/>
    </location>
</feature>
<dbReference type="SMART" id="SM00297">
    <property type="entry name" value="BROMO"/>
    <property type="match status" value="3"/>
</dbReference>
<dbReference type="Pfam" id="PF00628">
    <property type="entry name" value="PHD"/>
    <property type="match status" value="3"/>
</dbReference>
<dbReference type="Pfam" id="PF00439">
    <property type="entry name" value="Bromodomain"/>
    <property type="match status" value="3"/>
</dbReference>
<proteinExistence type="predicted"/>
<dbReference type="InterPro" id="IPR019787">
    <property type="entry name" value="Znf_PHD-finger"/>
</dbReference>
<dbReference type="PROSITE" id="PS50016">
    <property type="entry name" value="ZF_PHD_2"/>
    <property type="match status" value="3"/>
</dbReference>
<feature type="compositionally biased region" description="Basic residues" evidence="10">
    <location>
        <begin position="38"/>
        <end position="52"/>
    </location>
</feature>
<dbReference type="PROSITE" id="PS50014">
    <property type="entry name" value="BROMODOMAIN_2"/>
    <property type="match status" value="3"/>
</dbReference>
<feature type="compositionally biased region" description="Basic residues" evidence="10">
    <location>
        <begin position="1037"/>
        <end position="1051"/>
    </location>
</feature>
<accession>A0AAW1Q1M2</accession>
<keyword evidence="7" id="KW-0539">Nucleus</keyword>
<evidence type="ECO:0000259" key="13">
    <source>
        <dbReference type="PROSITE" id="PS50827"/>
    </source>
</evidence>
<feature type="domain" description="Bromo" evidence="11">
    <location>
        <begin position="1397"/>
        <end position="1456"/>
    </location>
</feature>
<dbReference type="PROSITE" id="PS00633">
    <property type="entry name" value="BROMODOMAIN_1"/>
    <property type="match status" value="2"/>
</dbReference>
<feature type="region of interest" description="Disordered" evidence="10">
    <location>
        <begin position="1014"/>
        <end position="1054"/>
    </location>
</feature>
<evidence type="ECO:0000256" key="4">
    <source>
        <dbReference type="ARBA" id="ARBA00022833"/>
    </source>
</evidence>
<dbReference type="SUPFAM" id="SSF47370">
    <property type="entry name" value="Bromodomain"/>
    <property type="match status" value="3"/>
</dbReference>
<feature type="compositionally biased region" description="Basic residues" evidence="10">
    <location>
        <begin position="851"/>
        <end position="860"/>
    </location>
</feature>
<dbReference type="Gene3D" id="1.20.920.10">
    <property type="entry name" value="Bromodomain-like"/>
    <property type="match status" value="3"/>
</dbReference>
<dbReference type="InterPro" id="IPR013083">
    <property type="entry name" value="Znf_RING/FYVE/PHD"/>
</dbReference>